<dbReference type="RefSeq" id="WP_207448723.1">
    <property type="nucleotide sequence ID" value="NZ_CP061093.1"/>
</dbReference>
<sequence length="462" mass="49314">MAEPLHVVGGSVAALVAALTAARHRPVELYLDPARAGGGFAGLRLGGSWLPLGMRLLELDYEDPLEARRPLADYDPARDDHRPFIDVLRRHLEEWLGPELIAAPAPEMLWEGRRTTCALTSADIATLPPLMAPSLRARIAAEAGALLRDPAPPAWRFLPGRAARLEAVGLEAASRDNHGATLHSMLLAPLAARVDPTGWAACPATERRKLWAALFHPRTVLEAFRDGRTSFRPRRPFATLRRGGMAGAVRRMLAALRASPAVRLHRVGRLTGLARRGEELLLDFDGRRTRLPTRSAAFGLGAEEAFAAAGLAYAPNRLRAGFAWMAVREAELLHIPSALLLCGAGAPAFRISDGGMVAPGERRLTIEFGDMAAAPGADAARAALEAAGLLRPGAAPRLLHALAGPAQVAPSEANRQAHETAATAFRTALGGRPRILGGARRFGFESFNDQMVDGLHCGQCQG</sequence>
<dbReference type="Proteomes" id="UP001518990">
    <property type="component" value="Unassembled WGS sequence"/>
</dbReference>
<evidence type="ECO:0000313" key="1">
    <source>
        <dbReference type="EMBL" id="MBO1076077.1"/>
    </source>
</evidence>
<gene>
    <name evidence="1" type="ORF">IAI60_15780</name>
</gene>
<organism evidence="1 2">
    <name type="scientific">Roseomonas marmotae</name>
    <dbReference type="NCBI Taxonomy" id="2768161"/>
    <lineage>
        <taxon>Bacteria</taxon>
        <taxon>Pseudomonadati</taxon>
        <taxon>Pseudomonadota</taxon>
        <taxon>Alphaproteobacteria</taxon>
        <taxon>Acetobacterales</taxon>
        <taxon>Roseomonadaceae</taxon>
        <taxon>Roseomonas</taxon>
    </lineage>
</organism>
<name>A0ABS3KF78_9PROT</name>
<keyword evidence="2" id="KW-1185">Reference proteome</keyword>
<accession>A0ABS3KF78</accession>
<comment type="caution">
    <text evidence="1">The sequence shown here is derived from an EMBL/GenBank/DDBJ whole genome shotgun (WGS) entry which is preliminary data.</text>
</comment>
<proteinExistence type="predicted"/>
<protein>
    <submittedName>
        <fullName evidence="1">Uncharacterized protein</fullName>
    </submittedName>
</protein>
<dbReference type="EMBL" id="JACTNF010000017">
    <property type="protein sequence ID" value="MBO1076077.1"/>
    <property type="molecule type" value="Genomic_DNA"/>
</dbReference>
<evidence type="ECO:0000313" key="2">
    <source>
        <dbReference type="Proteomes" id="UP001518990"/>
    </source>
</evidence>
<reference evidence="1 2" key="1">
    <citation type="submission" date="2020-09" db="EMBL/GenBank/DDBJ databases">
        <title>Roseomonas.</title>
        <authorList>
            <person name="Zhu W."/>
        </authorList>
    </citation>
    <scope>NUCLEOTIDE SEQUENCE [LARGE SCALE GENOMIC DNA]</scope>
    <source>
        <strain evidence="1 2">1311</strain>
    </source>
</reference>